<evidence type="ECO:0000256" key="1">
    <source>
        <dbReference type="RuleBase" id="RU363044"/>
    </source>
</evidence>
<organism evidence="5 6">
    <name type="scientific">Collybiopsis confluens</name>
    <dbReference type="NCBI Taxonomy" id="2823264"/>
    <lineage>
        <taxon>Eukaryota</taxon>
        <taxon>Fungi</taxon>
        <taxon>Dikarya</taxon>
        <taxon>Basidiomycota</taxon>
        <taxon>Agaricomycotina</taxon>
        <taxon>Agaricomycetes</taxon>
        <taxon>Agaricomycetidae</taxon>
        <taxon>Agaricales</taxon>
        <taxon>Marasmiineae</taxon>
        <taxon>Omphalotaceae</taxon>
        <taxon>Collybiopsis</taxon>
    </lineage>
</organism>
<evidence type="ECO:0000259" key="4">
    <source>
        <dbReference type="Pfam" id="PF14214"/>
    </source>
</evidence>
<feature type="domain" description="DNA helicase Pif1-like DEAD-box helicase" evidence="3">
    <location>
        <begin position="897"/>
        <end position="1099"/>
    </location>
</feature>
<keyword evidence="1" id="KW-0547">Nucleotide-binding</keyword>
<dbReference type="InterPro" id="IPR051055">
    <property type="entry name" value="PIF1_helicase"/>
</dbReference>
<keyword evidence="6" id="KW-1185">Reference proteome</keyword>
<dbReference type="Pfam" id="PF14214">
    <property type="entry name" value="Helitron_like_N"/>
    <property type="match status" value="1"/>
</dbReference>
<feature type="region of interest" description="Disordered" evidence="2">
    <location>
        <begin position="1535"/>
        <end position="1574"/>
    </location>
</feature>
<evidence type="ECO:0000313" key="6">
    <source>
        <dbReference type="Proteomes" id="UP000518752"/>
    </source>
</evidence>
<dbReference type="Gene3D" id="3.40.50.300">
    <property type="entry name" value="P-loop containing nucleotide triphosphate hydrolases"/>
    <property type="match status" value="1"/>
</dbReference>
<keyword evidence="1" id="KW-0347">Helicase</keyword>
<keyword evidence="1" id="KW-0378">Hydrolase</keyword>
<gene>
    <name evidence="5" type="ORF">D9757_012699</name>
</gene>
<dbReference type="Proteomes" id="UP000518752">
    <property type="component" value="Unassembled WGS sequence"/>
</dbReference>
<dbReference type="GO" id="GO:0043139">
    <property type="term" value="F:5'-3' DNA helicase activity"/>
    <property type="evidence" value="ECO:0007669"/>
    <property type="project" value="UniProtKB-EC"/>
</dbReference>
<dbReference type="GO" id="GO:0016787">
    <property type="term" value="F:hydrolase activity"/>
    <property type="evidence" value="ECO:0007669"/>
    <property type="project" value="UniProtKB-KW"/>
</dbReference>
<dbReference type="InterPro" id="IPR025476">
    <property type="entry name" value="Helitron_helicase-like"/>
</dbReference>
<keyword evidence="1" id="KW-0234">DNA repair</keyword>
<feature type="domain" description="Helitron helicase-like" evidence="4">
    <location>
        <begin position="24"/>
        <end position="239"/>
    </location>
</feature>
<dbReference type="EMBL" id="JAACJN010000157">
    <property type="protein sequence ID" value="KAF5366096.1"/>
    <property type="molecule type" value="Genomic_DNA"/>
</dbReference>
<proteinExistence type="inferred from homology"/>
<evidence type="ECO:0000313" key="5">
    <source>
        <dbReference type="EMBL" id="KAF5366096.1"/>
    </source>
</evidence>
<accession>A0A8H5LQX1</accession>
<name>A0A8H5LQX1_9AGAR</name>
<reference evidence="5 6" key="1">
    <citation type="journal article" date="2020" name="ISME J.">
        <title>Uncovering the hidden diversity of litter-decomposition mechanisms in mushroom-forming fungi.</title>
        <authorList>
            <person name="Floudas D."/>
            <person name="Bentzer J."/>
            <person name="Ahren D."/>
            <person name="Johansson T."/>
            <person name="Persson P."/>
            <person name="Tunlid A."/>
        </authorList>
    </citation>
    <scope>NUCLEOTIDE SEQUENCE [LARGE SCALE GENOMIC DNA]</scope>
    <source>
        <strain evidence="5 6">CBS 406.79</strain>
    </source>
</reference>
<dbReference type="GO" id="GO:0000723">
    <property type="term" value="P:telomere maintenance"/>
    <property type="evidence" value="ECO:0007669"/>
    <property type="project" value="InterPro"/>
</dbReference>
<protein>
    <recommendedName>
        <fullName evidence="1">ATP-dependent DNA helicase</fullName>
        <ecNumber evidence="1">5.6.2.3</ecNumber>
    </recommendedName>
</protein>
<comment type="cofactor">
    <cofactor evidence="1">
        <name>Mg(2+)</name>
        <dbReference type="ChEBI" id="CHEBI:18420"/>
    </cofactor>
</comment>
<dbReference type="EC" id="5.6.2.3" evidence="1"/>
<dbReference type="PANTHER" id="PTHR47642">
    <property type="entry name" value="ATP-DEPENDENT DNA HELICASE"/>
    <property type="match status" value="1"/>
</dbReference>
<dbReference type="OrthoDB" id="3259294at2759"/>
<dbReference type="PANTHER" id="PTHR47642:SF6">
    <property type="entry name" value="ATP-DEPENDENT DNA HELICASE"/>
    <property type="match status" value="1"/>
</dbReference>
<dbReference type="GO" id="GO:0006281">
    <property type="term" value="P:DNA repair"/>
    <property type="evidence" value="ECO:0007669"/>
    <property type="project" value="UniProtKB-KW"/>
</dbReference>
<feature type="region of interest" description="Disordered" evidence="2">
    <location>
        <begin position="1180"/>
        <end position="1207"/>
    </location>
</feature>
<dbReference type="GO" id="GO:0006310">
    <property type="term" value="P:DNA recombination"/>
    <property type="evidence" value="ECO:0007669"/>
    <property type="project" value="UniProtKB-KW"/>
</dbReference>
<dbReference type="Pfam" id="PF05970">
    <property type="entry name" value="PIF1"/>
    <property type="match status" value="1"/>
</dbReference>
<keyword evidence="1" id="KW-0227">DNA damage</keyword>
<comment type="catalytic activity">
    <reaction evidence="1">
        <text>ATP + H2O = ADP + phosphate + H(+)</text>
        <dbReference type="Rhea" id="RHEA:13065"/>
        <dbReference type="ChEBI" id="CHEBI:15377"/>
        <dbReference type="ChEBI" id="CHEBI:15378"/>
        <dbReference type="ChEBI" id="CHEBI:30616"/>
        <dbReference type="ChEBI" id="CHEBI:43474"/>
        <dbReference type="ChEBI" id="CHEBI:456216"/>
        <dbReference type="EC" id="5.6.2.3"/>
    </reaction>
</comment>
<keyword evidence="1" id="KW-0233">DNA recombination</keyword>
<evidence type="ECO:0000256" key="2">
    <source>
        <dbReference type="SAM" id="MobiDB-lite"/>
    </source>
</evidence>
<dbReference type="InterPro" id="IPR010285">
    <property type="entry name" value="DNA_helicase_pif1-like_DEAD"/>
</dbReference>
<sequence>MFPWLFPFGLGGIGSTHLSDSAHKRFLMMYHDKRFQMDLSFPFVAFSHEQIKAGSTQLYIMASSRQFDSISQRIQSVNPSVLQSLATRMANGEFVKPSNEHETACFDLLHDVDHGSSKVSGSVYSKKLMRHEIWSLITCVGGPAWYFTLAPCDHKHPICLYYADTQQKFDVPIRSKSECRKLISKNPAAGARFFHFLVSLFLEVVVGTPNSPGLFGPCSAHYCTVEQQGRLALHLHGMIWAKKKLSPQEIKVLLLDPLSDFQQRLIAYLESVQIGEFMTGTKSEVEAAVHSAEQVQYYVSPEYTLPLPPPKSCLCNNCEHCLAHKSWLVQFKSTVDDLLLKSNLHNCKRALNDDGTIKSKEKWAVSCLNNKYKTCKARFPRTLHVESTVDPTSGHVSLRKSEEWLNDISPALTYLVRCNTDVTCLLSGTAIKAVVAYVTDYITKSGLKTHVAFDALRTIFEKNTEMLDGDQSQKDKSRQLLTKMVNLLATKLEIGAPMICLYLLQNPDHYSSHKFVPFYWKNFVTEARKVWSLGDHHDEPDTKVVVMKQKGKLIGVSSTLDYVHRPEEHENIALYDWIRRFQRTKSRPKRKKNTKSSPVQIDGGDDNEGTSEFVGSSLSFLSAHPLQKTHSVRCFRNYHTIVPNFIGPPLPRPDKDDREFYCSTILAFFKPWRSGFDLKCAGESWDEAFTNHVFGETEFLYIKNMNIRYECLDSRDDYRTQMKKGSTIDVQLPPGITDCLGPFVGEHGDFDLGPLDMQPDAEILFDGESGFVSGKRYLASQQAMNIMRDKLLDSGWAEPLLGRREIAHTIEHIEIKDPKEWLLTLSTVRQDELNQRKSSARTNAPLTDTGLLKSHDQNLKYRPNIVEICDQRFFESRGLEYGSVKKLVEDVIMHFSLNEEQERAFRIVAQHSAVLCLDPLRMYIGGMGGTGKSQVIKALLQMFELQHRRFAIVVTAPTGNAAALLGGSTYHYMLGINSQREFVSKATMAEVCTRLEGVEYVIIDEVSMLDCYDMYRISEQLAKVKNRASDAFGGMNMIFAGDFAQLPPIGGESVSLYSHKYDCDGKTLRDHCSAIGKALWHQVTTVVILRKNMRNTGESDIDIKFRTALENMRYKACTPDDIRFLKSLVSSDKPGRHYIGAMPWHEAPLIVGENKQKDEINRMGCIRFAQETDQQLTHFYSADSIGSSEDDDKQGKRSTRKAANSKATVMSDTLQKALWNLTPSAHEHNVPSVLSLCRGLPVIIRHNFATELSITKGQRGFVHSWHSLRGPRSEVVLDVLFVRLLDPPNQVNIPGLPAGVVPVPKRKTKGYVLLPDDSKIYVSRVQVDVLPAFAMTAHASQGQGLQPNATDLNTLSNHHAYYTALLRSRSASQTVILQGFDNAHMTGGASGSLRREYRELELLNDVTRLRYEGKLDQSVAGSTRSILIDTFRKWKGSTYVPPTIHSSIRWNAKDPWFEESTVDLPWTVVDKKSFEHLSNSKKLAQAAKKYAVSPKRDVEPPTVPQSGENSCVPSTVIVSDATICSDLQSCDVNDAVKPNQPEPALDHPSAKRKYSASDSNPLEPGLKKFKSSPAANGIKAPTAIIGSPARVVDPPRLCWSNNSCAYDALFLGIWLAWVEQSFDFAEYVYLRQVAFDFAACTRGSLMLEEARDNFRRIVQDQQTLRWGCYTSTSEVLLCLLRLEEPCIHYSVRCPLDHPRRAVNPESSLLAPLFDIAPRSIAHWIANIPAYCTGRRCRTCREFEMRTAVVVRAPSVMAFSVAGHPSMAIDRNIVVIVDGVNVHYTLKCISYFSEAERHYISRVFDRDQRVFVHDGMVNGGQPVLESAILHENDLSSCRGSTMTAAIYVRVL</sequence>
<dbReference type="GO" id="GO:0005524">
    <property type="term" value="F:ATP binding"/>
    <property type="evidence" value="ECO:0007669"/>
    <property type="project" value="UniProtKB-KW"/>
</dbReference>
<keyword evidence="1" id="KW-0067">ATP-binding</keyword>
<feature type="region of interest" description="Disordered" evidence="2">
    <location>
        <begin position="1492"/>
        <end position="1511"/>
    </location>
</feature>
<evidence type="ECO:0000259" key="3">
    <source>
        <dbReference type="Pfam" id="PF05970"/>
    </source>
</evidence>
<feature type="region of interest" description="Disordered" evidence="2">
    <location>
        <begin position="586"/>
        <end position="607"/>
    </location>
</feature>
<comment type="similarity">
    <text evidence="1">Belongs to the helicase family.</text>
</comment>
<dbReference type="InterPro" id="IPR027417">
    <property type="entry name" value="P-loop_NTPase"/>
</dbReference>
<dbReference type="SUPFAM" id="SSF52540">
    <property type="entry name" value="P-loop containing nucleoside triphosphate hydrolases"/>
    <property type="match status" value="2"/>
</dbReference>
<comment type="caution">
    <text evidence="5">The sequence shown here is derived from an EMBL/GenBank/DDBJ whole genome shotgun (WGS) entry which is preliminary data.</text>
</comment>